<name>A0A6A5K4U3_9PLEO</name>
<proteinExistence type="predicted"/>
<evidence type="ECO:0000313" key="1">
    <source>
        <dbReference type="EMBL" id="KAF1828453.1"/>
    </source>
</evidence>
<accession>A0A6A5K4U3</accession>
<sequence length="227" mass="25484">MRHKAKKRTGLSASHLVVTGKIVNQVTCKLAFTQGLAEPLANRYGWDVCSYLNIPHLHDLLRQIWPQDKNTPSTTRLLKVDLADGSFTLNQKLRQHCAEGLSSSDISELITTYQKISHTPKEQDAMPTQRSKHIDDLGNRPTRLCDHARVAGGRELIVGYGWRLGLAHRSVCEGDLICIVHGSEVPLVLRRLTSGYYRLMGQCYFEGAMRGEEVTWDEASADEFVLV</sequence>
<gene>
    <name evidence="1" type="ORF">BDW02DRAFT_239197</name>
</gene>
<dbReference type="EMBL" id="ML975545">
    <property type="protein sequence ID" value="KAF1828453.1"/>
    <property type="molecule type" value="Genomic_DNA"/>
</dbReference>
<protein>
    <recommendedName>
        <fullName evidence="3">Heterokaryon incompatibility domain-containing protein</fullName>
    </recommendedName>
</protein>
<keyword evidence="2" id="KW-1185">Reference proteome</keyword>
<dbReference type="Pfam" id="PF26639">
    <property type="entry name" value="Het-6_barrel"/>
    <property type="match status" value="1"/>
</dbReference>
<dbReference type="AlphaFoldDB" id="A0A6A5K4U3"/>
<evidence type="ECO:0000313" key="2">
    <source>
        <dbReference type="Proteomes" id="UP000800040"/>
    </source>
</evidence>
<dbReference type="Proteomes" id="UP000800040">
    <property type="component" value="Unassembled WGS sequence"/>
</dbReference>
<reference evidence="1" key="1">
    <citation type="submission" date="2020-01" db="EMBL/GenBank/DDBJ databases">
        <authorList>
            <consortium name="DOE Joint Genome Institute"/>
            <person name="Haridas S."/>
            <person name="Albert R."/>
            <person name="Binder M."/>
            <person name="Bloem J."/>
            <person name="Labutti K."/>
            <person name="Salamov A."/>
            <person name="Andreopoulos B."/>
            <person name="Baker S.E."/>
            <person name="Barry K."/>
            <person name="Bills G."/>
            <person name="Bluhm B.H."/>
            <person name="Cannon C."/>
            <person name="Castanera R."/>
            <person name="Culley D.E."/>
            <person name="Daum C."/>
            <person name="Ezra D."/>
            <person name="Gonzalez J.B."/>
            <person name="Henrissat B."/>
            <person name="Kuo A."/>
            <person name="Liang C."/>
            <person name="Lipzen A."/>
            <person name="Lutzoni F."/>
            <person name="Magnuson J."/>
            <person name="Mondo S."/>
            <person name="Nolan M."/>
            <person name="Ohm R."/>
            <person name="Pangilinan J."/>
            <person name="Park H.-J."/>
            <person name="Ramirez L."/>
            <person name="Alfaro M."/>
            <person name="Sun H."/>
            <person name="Tritt A."/>
            <person name="Yoshinaga Y."/>
            <person name="Zwiers L.-H."/>
            <person name="Turgeon B.G."/>
            <person name="Goodwin S.B."/>
            <person name="Spatafora J.W."/>
            <person name="Crous P.W."/>
            <person name="Grigoriev I.V."/>
        </authorList>
    </citation>
    <scope>NUCLEOTIDE SEQUENCE</scope>
    <source>
        <strain evidence="1">P77</strain>
    </source>
</reference>
<dbReference type="OrthoDB" id="5386682at2759"/>
<evidence type="ECO:0008006" key="3">
    <source>
        <dbReference type="Google" id="ProtNLM"/>
    </source>
</evidence>
<organism evidence="1 2">
    <name type="scientific">Decorospora gaudefroyi</name>
    <dbReference type="NCBI Taxonomy" id="184978"/>
    <lineage>
        <taxon>Eukaryota</taxon>
        <taxon>Fungi</taxon>
        <taxon>Dikarya</taxon>
        <taxon>Ascomycota</taxon>
        <taxon>Pezizomycotina</taxon>
        <taxon>Dothideomycetes</taxon>
        <taxon>Pleosporomycetidae</taxon>
        <taxon>Pleosporales</taxon>
        <taxon>Pleosporineae</taxon>
        <taxon>Pleosporaceae</taxon>
        <taxon>Decorospora</taxon>
    </lineage>
</organism>